<name>A0ABU6T8V8_9FABA</name>
<feature type="transmembrane region" description="Helical" evidence="7">
    <location>
        <begin position="37"/>
        <end position="60"/>
    </location>
</feature>
<keyword evidence="10" id="KW-1185">Reference proteome</keyword>
<feature type="transmembrane region" description="Helical" evidence="7">
    <location>
        <begin position="103"/>
        <end position="122"/>
    </location>
</feature>
<feature type="transmembrane region" description="Helical" evidence="7">
    <location>
        <begin position="287"/>
        <end position="306"/>
    </location>
</feature>
<keyword evidence="3 7" id="KW-0812">Transmembrane</keyword>
<feature type="transmembrane region" description="Helical" evidence="7">
    <location>
        <begin position="327"/>
        <end position="345"/>
    </location>
</feature>
<dbReference type="InterPro" id="IPR036259">
    <property type="entry name" value="MFS_trans_sf"/>
</dbReference>
<gene>
    <name evidence="9" type="ORF">PIB30_022472</name>
</gene>
<feature type="transmembrane region" description="Helical" evidence="7">
    <location>
        <begin position="203"/>
        <end position="221"/>
    </location>
</feature>
<evidence type="ECO:0000256" key="1">
    <source>
        <dbReference type="ARBA" id="ARBA00004141"/>
    </source>
</evidence>
<proteinExistence type="inferred from homology"/>
<accession>A0ABU6T8V8</accession>
<organism evidence="9 10">
    <name type="scientific">Stylosanthes scabra</name>
    <dbReference type="NCBI Taxonomy" id="79078"/>
    <lineage>
        <taxon>Eukaryota</taxon>
        <taxon>Viridiplantae</taxon>
        <taxon>Streptophyta</taxon>
        <taxon>Embryophyta</taxon>
        <taxon>Tracheophyta</taxon>
        <taxon>Spermatophyta</taxon>
        <taxon>Magnoliopsida</taxon>
        <taxon>eudicotyledons</taxon>
        <taxon>Gunneridae</taxon>
        <taxon>Pentapetalae</taxon>
        <taxon>rosids</taxon>
        <taxon>fabids</taxon>
        <taxon>Fabales</taxon>
        <taxon>Fabaceae</taxon>
        <taxon>Papilionoideae</taxon>
        <taxon>50 kb inversion clade</taxon>
        <taxon>dalbergioids sensu lato</taxon>
        <taxon>Dalbergieae</taxon>
        <taxon>Pterocarpus clade</taxon>
        <taxon>Stylosanthes</taxon>
    </lineage>
</organism>
<dbReference type="PROSITE" id="PS50850">
    <property type="entry name" value="MFS"/>
    <property type="match status" value="1"/>
</dbReference>
<feature type="transmembrane region" description="Helical" evidence="7">
    <location>
        <begin position="129"/>
        <end position="148"/>
    </location>
</feature>
<evidence type="ECO:0000313" key="10">
    <source>
        <dbReference type="Proteomes" id="UP001341840"/>
    </source>
</evidence>
<dbReference type="InterPro" id="IPR044772">
    <property type="entry name" value="NO3_transporter"/>
</dbReference>
<comment type="subcellular location">
    <subcellularLocation>
        <location evidence="1">Membrane</location>
        <topology evidence="1">Multi-pass membrane protein</topology>
    </subcellularLocation>
</comment>
<dbReference type="Proteomes" id="UP001341840">
    <property type="component" value="Unassembled WGS sequence"/>
</dbReference>
<evidence type="ECO:0000256" key="3">
    <source>
        <dbReference type="ARBA" id="ARBA00022692"/>
    </source>
</evidence>
<evidence type="ECO:0000256" key="5">
    <source>
        <dbReference type="ARBA" id="ARBA00023063"/>
    </source>
</evidence>
<evidence type="ECO:0000256" key="6">
    <source>
        <dbReference type="ARBA" id="ARBA00023136"/>
    </source>
</evidence>
<evidence type="ECO:0000313" key="9">
    <source>
        <dbReference type="EMBL" id="MED6145161.1"/>
    </source>
</evidence>
<keyword evidence="4 7" id="KW-1133">Transmembrane helix</keyword>
<dbReference type="Pfam" id="PF07690">
    <property type="entry name" value="MFS_1"/>
    <property type="match status" value="1"/>
</dbReference>
<keyword evidence="5" id="KW-0534">Nitrate assimilation</keyword>
<sequence>MQPEHYFQEKFMFPVSVDEDDKATEFRPLSAARPHMLAFHLAWLNLFSCFFSTFSIPPLLPIIREDLKLTAADIGAAGTASFAGSIFSRLLMGPTCDLVGPRIASGTLSLLTAPIILATSLVSTPTSFIVIRFLVGFCLANFVSSQFWMSSMFSGNVVGLANGVVAGWANVGSGVTQLVMPVVYSLFISLFNLSSSTAWRLSFIIPAIFQATTGTLVLLYGQDLPSSYNHNTKKGTNNPKESVSVVVFRGLSNYRGWILGLLYAASFGVELTMDNIIAEYFYDRFGVNVQTAGTIAACFGMANLFSRPMGGVMSDRMGKRFGMRGRLWGLWAVQTVAGLFCVLLGRVNSLWSSVLVMCCFSVFVQAASGLNFGVVPFVSKRSLGVIAGMTGSGGTIGAVVTQMLLFSGGSLPTQTSISLMGLLIIFCTLPVTLIYFSRSGGMFCGPASCHDPIEENYSLLE</sequence>
<evidence type="ECO:0000259" key="8">
    <source>
        <dbReference type="PROSITE" id="PS50850"/>
    </source>
</evidence>
<dbReference type="InterPro" id="IPR011701">
    <property type="entry name" value="MFS"/>
</dbReference>
<protein>
    <recommendedName>
        <fullName evidence="8">Major facilitator superfamily (MFS) profile domain-containing protein</fullName>
    </recommendedName>
</protein>
<dbReference type="InterPro" id="IPR020846">
    <property type="entry name" value="MFS_dom"/>
</dbReference>
<evidence type="ECO:0000256" key="2">
    <source>
        <dbReference type="ARBA" id="ARBA00008432"/>
    </source>
</evidence>
<reference evidence="9 10" key="1">
    <citation type="journal article" date="2023" name="Plants (Basel)">
        <title>Bridging the Gap: Combining Genomics and Transcriptomics Approaches to Understand Stylosanthes scabra, an Orphan Legume from the Brazilian Caatinga.</title>
        <authorList>
            <person name="Ferreira-Neto J.R.C."/>
            <person name="da Silva M.D."/>
            <person name="Binneck E."/>
            <person name="de Melo N.F."/>
            <person name="da Silva R.H."/>
            <person name="de Melo A.L.T.M."/>
            <person name="Pandolfi V."/>
            <person name="Bustamante F.O."/>
            <person name="Brasileiro-Vidal A.C."/>
            <person name="Benko-Iseppon A.M."/>
        </authorList>
    </citation>
    <scope>NUCLEOTIDE SEQUENCE [LARGE SCALE GENOMIC DNA]</scope>
    <source>
        <tissue evidence="9">Leaves</tissue>
    </source>
</reference>
<feature type="transmembrane region" description="Helical" evidence="7">
    <location>
        <begin position="385"/>
        <end position="405"/>
    </location>
</feature>
<dbReference type="SUPFAM" id="SSF103473">
    <property type="entry name" value="MFS general substrate transporter"/>
    <property type="match status" value="1"/>
</dbReference>
<dbReference type="Gene3D" id="1.20.1250.20">
    <property type="entry name" value="MFS general substrate transporter like domains"/>
    <property type="match status" value="2"/>
</dbReference>
<dbReference type="PANTHER" id="PTHR23515">
    <property type="entry name" value="HIGH-AFFINITY NITRATE TRANSPORTER 2.3"/>
    <property type="match status" value="1"/>
</dbReference>
<comment type="similarity">
    <text evidence="2">Belongs to the major facilitator superfamily. Nitrate/nitrite porter (TC 2.A.1.8) family.</text>
</comment>
<feature type="domain" description="Major facilitator superfamily (MFS) profile" evidence="8">
    <location>
        <begin position="38"/>
        <end position="433"/>
    </location>
</feature>
<dbReference type="CDD" id="cd17341">
    <property type="entry name" value="MFS_NRT2_like"/>
    <property type="match status" value="1"/>
</dbReference>
<comment type="caution">
    <text evidence="9">The sequence shown here is derived from an EMBL/GenBank/DDBJ whole genome shotgun (WGS) entry which is preliminary data.</text>
</comment>
<keyword evidence="6 7" id="KW-0472">Membrane</keyword>
<dbReference type="EMBL" id="JASCZI010090697">
    <property type="protein sequence ID" value="MED6145161.1"/>
    <property type="molecule type" value="Genomic_DNA"/>
</dbReference>
<feature type="transmembrane region" description="Helical" evidence="7">
    <location>
        <begin position="168"/>
        <end position="191"/>
    </location>
</feature>
<evidence type="ECO:0000256" key="4">
    <source>
        <dbReference type="ARBA" id="ARBA00022989"/>
    </source>
</evidence>
<evidence type="ECO:0000256" key="7">
    <source>
        <dbReference type="SAM" id="Phobius"/>
    </source>
</evidence>
<feature type="transmembrane region" description="Helical" evidence="7">
    <location>
        <begin position="417"/>
        <end position="436"/>
    </location>
</feature>
<feature type="transmembrane region" description="Helical" evidence="7">
    <location>
        <begin position="351"/>
        <end position="378"/>
    </location>
</feature>